<name>L9XFJ2_9EURY</name>
<reference evidence="2 3" key="1">
    <citation type="journal article" date="2014" name="PLoS Genet.">
        <title>Phylogenetically driven sequencing of extremely halophilic archaea reveals strategies for static and dynamic osmo-response.</title>
        <authorList>
            <person name="Becker E.A."/>
            <person name="Seitzer P.M."/>
            <person name="Tritt A."/>
            <person name="Larsen D."/>
            <person name="Krusor M."/>
            <person name="Yao A.I."/>
            <person name="Wu D."/>
            <person name="Madern D."/>
            <person name="Eisen J.A."/>
            <person name="Darling A.E."/>
            <person name="Facciotti M.T."/>
        </authorList>
    </citation>
    <scope>NUCLEOTIDE SEQUENCE [LARGE SCALE GENOMIC DNA]</scope>
    <source>
        <strain evidence="2 3">DSM 10524</strain>
    </source>
</reference>
<dbReference type="PANTHER" id="PTHR41247:SF1">
    <property type="entry name" value="HTH-TYPE TRANSCRIPTIONAL REPRESSOR YCNK"/>
    <property type="match status" value="1"/>
</dbReference>
<protein>
    <submittedName>
        <fullName evidence="2">Lipoprotein</fullName>
    </submittedName>
</protein>
<dbReference type="Pfam" id="PF05573">
    <property type="entry name" value="NosL"/>
    <property type="match status" value="1"/>
</dbReference>
<dbReference type="OrthoDB" id="241788at2157"/>
<organism evidence="2 3">
    <name type="scientific">Natronococcus amylolyticus DSM 10524</name>
    <dbReference type="NCBI Taxonomy" id="1227497"/>
    <lineage>
        <taxon>Archaea</taxon>
        <taxon>Methanobacteriati</taxon>
        <taxon>Methanobacteriota</taxon>
        <taxon>Stenosarchaea group</taxon>
        <taxon>Halobacteria</taxon>
        <taxon>Halobacteriales</taxon>
        <taxon>Natrialbaceae</taxon>
        <taxon>Natronococcus</taxon>
    </lineage>
</organism>
<dbReference type="PROSITE" id="PS51257">
    <property type="entry name" value="PROKAR_LIPOPROTEIN"/>
    <property type="match status" value="1"/>
</dbReference>
<dbReference type="RefSeq" id="WP_005553608.1">
    <property type="nucleotide sequence ID" value="NZ_AOIB01000013.1"/>
</dbReference>
<keyword evidence="3" id="KW-1185">Reference proteome</keyword>
<evidence type="ECO:0000256" key="1">
    <source>
        <dbReference type="SAM" id="MobiDB-lite"/>
    </source>
</evidence>
<feature type="compositionally biased region" description="Acidic residues" evidence="1">
    <location>
        <begin position="35"/>
        <end position="55"/>
    </location>
</feature>
<evidence type="ECO:0000313" key="2">
    <source>
        <dbReference type="EMBL" id="ELY60176.1"/>
    </source>
</evidence>
<dbReference type="AlphaFoldDB" id="L9XFJ2"/>
<dbReference type="SUPFAM" id="SSF160387">
    <property type="entry name" value="NosL/MerB-like"/>
    <property type="match status" value="1"/>
</dbReference>
<dbReference type="EMBL" id="AOIB01000013">
    <property type="protein sequence ID" value="ELY60176.1"/>
    <property type="molecule type" value="Genomic_DNA"/>
</dbReference>
<keyword evidence="2" id="KW-0449">Lipoprotein</keyword>
<dbReference type="eggNOG" id="arCOG04012">
    <property type="taxonomic scope" value="Archaea"/>
</dbReference>
<dbReference type="PANTHER" id="PTHR41247">
    <property type="entry name" value="HTH-TYPE TRANSCRIPTIONAL REPRESSOR YCNK"/>
    <property type="match status" value="1"/>
</dbReference>
<accession>L9XFJ2</accession>
<dbReference type="Proteomes" id="UP000011688">
    <property type="component" value="Unassembled WGS sequence"/>
</dbReference>
<proteinExistence type="predicted"/>
<evidence type="ECO:0000313" key="3">
    <source>
        <dbReference type="Proteomes" id="UP000011688"/>
    </source>
</evidence>
<feature type="region of interest" description="Disordered" evidence="1">
    <location>
        <begin position="35"/>
        <end position="70"/>
    </location>
</feature>
<dbReference type="InterPro" id="IPR008719">
    <property type="entry name" value="N2O_reductase_NosL"/>
</dbReference>
<comment type="caution">
    <text evidence="2">The sequence shown here is derived from an EMBL/GenBank/DDBJ whole genome shotgun (WGS) entry which is preliminary data.</text>
</comment>
<sequence>MSAHDRRSLARRRLLGALGAGACVGVAGCLDGGGADDDADEGGNGDDGANGDDDGEHQNAPLLEESGDEPLEFERDQNCVVCSMTPTDYPDWHSQLAHETEERAIFCSSGCMTAYLADVPVDSEIVGAWTVDYETGELIDALEAHFVIVTDEDGVDDEVMGLNPRAFAEEDDAVAYLEEWDAEDLTEDDIVGFEDIDAEVASIYRDGRFPEE</sequence>
<gene>
    <name evidence="2" type="ORF">C491_02720</name>
</gene>
<dbReference type="STRING" id="1227497.C491_02720"/>